<evidence type="ECO:0000259" key="6">
    <source>
        <dbReference type="PROSITE" id="PS51485"/>
    </source>
</evidence>
<dbReference type="GO" id="GO:0009055">
    <property type="term" value="F:electron transfer activity"/>
    <property type="evidence" value="ECO:0007669"/>
    <property type="project" value="InterPro"/>
</dbReference>
<dbReference type="PANTHER" id="PTHR33021:SF70">
    <property type="entry name" value="PHYTOCYANIN DOMAIN-CONTAINING PROTEIN"/>
    <property type="match status" value="1"/>
</dbReference>
<dbReference type="Gene3D" id="2.60.40.420">
    <property type="entry name" value="Cupredoxins - blue copper proteins"/>
    <property type="match status" value="1"/>
</dbReference>
<keyword evidence="8" id="KW-1185">Reference proteome</keyword>
<dbReference type="PANTHER" id="PTHR33021">
    <property type="entry name" value="BLUE COPPER PROTEIN"/>
    <property type="match status" value="1"/>
</dbReference>
<keyword evidence="1" id="KW-0479">Metal-binding</keyword>
<dbReference type="GO" id="GO:0046872">
    <property type="term" value="F:metal ion binding"/>
    <property type="evidence" value="ECO:0007669"/>
    <property type="project" value="UniProtKB-KW"/>
</dbReference>
<evidence type="ECO:0000256" key="2">
    <source>
        <dbReference type="ARBA" id="ARBA00023008"/>
    </source>
</evidence>
<feature type="region of interest" description="Disordered" evidence="4">
    <location>
        <begin position="123"/>
        <end position="165"/>
    </location>
</feature>
<dbReference type="FunFam" id="2.60.40.420:FF:000003">
    <property type="entry name" value="Blue copper"/>
    <property type="match status" value="1"/>
</dbReference>
<keyword evidence="3" id="KW-0325">Glycoprotein</keyword>
<keyword evidence="2" id="KW-0186">Copper</keyword>
<keyword evidence="5" id="KW-0732">Signal</keyword>
<dbReference type="GO" id="GO:0005886">
    <property type="term" value="C:plasma membrane"/>
    <property type="evidence" value="ECO:0007669"/>
    <property type="project" value="TreeGrafter"/>
</dbReference>
<dbReference type="InterPro" id="IPR003245">
    <property type="entry name" value="Phytocyanin_dom"/>
</dbReference>
<protein>
    <recommendedName>
        <fullName evidence="6">Phytocyanin domain-containing protein</fullName>
    </recommendedName>
</protein>
<feature type="domain" description="Phytocyanin" evidence="6">
    <location>
        <begin position="22"/>
        <end position="120"/>
    </location>
</feature>
<comment type="caution">
    <text evidence="7">The sequence shown here is derived from an EMBL/GenBank/DDBJ whole genome shotgun (WGS) entry which is preliminary data.</text>
</comment>
<dbReference type="Proteomes" id="UP001054252">
    <property type="component" value="Unassembled WGS sequence"/>
</dbReference>
<feature type="compositionally biased region" description="Polar residues" evidence="4">
    <location>
        <begin position="153"/>
        <end position="165"/>
    </location>
</feature>
<evidence type="ECO:0000256" key="5">
    <source>
        <dbReference type="SAM" id="SignalP"/>
    </source>
</evidence>
<dbReference type="CDD" id="cd04216">
    <property type="entry name" value="Phytocyanin"/>
    <property type="match status" value="1"/>
</dbReference>
<evidence type="ECO:0000313" key="7">
    <source>
        <dbReference type="EMBL" id="GKV17500.1"/>
    </source>
</evidence>
<name>A0AAV5K4S3_9ROSI</name>
<reference evidence="7 8" key="1">
    <citation type="journal article" date="2021" name="Commun. Biol.">
        <title>The genome of Shorea leprosula (Dipterocarpaceae) highlights the ecological relevance of drought in aseasonal tropical rainforests.</title>
        <authorList>
            <person name="Ng K.K.S."/>
            <person name="Kobayashi M.J."/>
            <person name="Fawcett J.A."/>
            <person name="Hatakeyama M."/>
            <person name="Paape T."/>
            <person name="Ng C.H."/>
            <person name="Ang C.C."/>
            <person name="Tnah L.H."/>
            <person name="Lee C.T."/>
            <person name="Nishiyama T."/>
            <person name="Sese J."/>
            <person name="O'Brien M.J."/>
            <person name="Copetti D."/>
            <person name="Mohd Noor M.I."/>
            <person name="Ong R.C."/>
            <person name="Putra M."/>
            <person name="Sireger I.Z."/>
            <person name="Indrioko S."/>
            <person name="Kosugi Y."/>
            <person name="Izuno A."/>
            <person name="Isagi Y."/>
            <person name="Lee S.L."/>
            <person name="Shimizu K.K."/>
        </authorList>
    </citation>
    <scope>NUCLEOTIDE SEQUENCE [LARGE SCALE GENOMIC DNA]</scope>
    <source>
        <strain evidence="7">214</strain>
    </source>
</reference>
<proteinExistence type="predicted"/>
<dbReference type="InterPro" id="IPR008972">
    <property type="entry name" value="Cupredoxin"/>
</dbReference>
<dbReference type="PROSITE" id="PS51485">
    <property type="entry name" value="PHYTOCYANIN"/>
    <property type="match status" value="1"/>
</dbReference>
<accession>A0AAV5K4S3</accession>
<feature type="chain" id="PRO_5043921435" description="Phytocyanin domain-containing protein" evidence="5">
    <location>
        <begin position="22"/>
        <end position="193"/>
    </location>
</feature>
<dbReference type="AlphaFoldDB" id="A0AAV5K4S3"/>
<dbReference type="InterPro" id="IPR039391">
    <property type="entry name" value="Phytocyanin-like"/>
</dbReference>
<gene>
    <name evidence="7" type="ORF">SLEP1_g28000</name>
</gene>
<evidence type="ECO:0000256" key="1">
    <source>
        <dbReference type="ARBA" id="ARBA00022723"/>
    </source>
</evidence>
<dbReference type="SUPFAM" id="SSF49503">
    <property type="entry name" value="Cupredoxins"/>
    <property type="match status" value="1"/>
</dbReference>
<sequence length="193" mass="20582">MAKPIQISFLLLSCFVLTTTATTYMIGDTSGWDISTNLDSWAADKTFKVGDVLVFQDLSSDNICEVTKENFRTCNTTNVISRYSNGNTTINLTQPGMRYFIDGNQMYCLGGLKLQVNVEGDTASSPVGAPQAQPGATQVQPGATHVQPGASLPTPNSKSGNPVSTSDGGIMLRGWESLAVVLVGVVVTVWHFV</sequence>
<evidence type="ECO:0000256" key="4">
    <source>
        <dbReference type="SAM" id="MobiDB-lite"/>
    </source>
</evidence>
<feature type="signal peptide" evidence="5">
    <location>
        <begin position="1"/>
        <end position="21"/>
    </location>
</feature>
<dbReference type="Pfam" id="PF02298">
    <property type="entry name" value="Cu_bind_like"/>
    <property type="match status" value="1"/>
</dbReference>
<evidence type="ECO:0000256" key="3">
    <source>
        <dbReference type="ARBA" id="ARBA00023180"/>
    </source>
</evidence>
<dbReference type="EMBL" id="BPVZ01000048">
    <property type="protein sequence ID" value="GKV17500.1"/>
    <property type="molecule type" value="Genomic_DNA"/>
</dbReference>
<evidence type="ECO:0000313" key="8">
    <source>
        <dbReference type="Proteomes" id="UP001054252"/>
    </source>
</evidence>
<organism evidence="7 8">
    <name type="scientific">Rubroshorea leprosula</name>
    <dbReference type="NCBI Taxonomy" id="152421"/>
    <lineage>
        <taxon>Eukaryota</taxon>
        <taxon>Viridiplantae</taxon>
        <taxon>Streptophyta</taxon>
        <taxon>Embryophyta</taxon>
        <taxon>Tracheophyta</taxon>
        <taxon>Spermatophyta</taxon>
        <taxon>Magnoliopsida</taxon>
        <taxon>eudicotyledons</taxon>
        <taxon>Gunneridae</taxon>
        <taxon>Pentapetalae</taxon>
        <taxon>rosids</taxon>
        <taxon>malvids</taxon>
        <taxon>Malvales</taxon>
        <taxon>Dipterocarpaceae</taxon>
        <taxon>Rubroshorea</taxon>
    </lineage>
</organism>